<proteinExistence type="predicted"/>
<gene>
    <name evidence="3" type="ORF">LH5_01561</name>
</gene>
<dbReference type="RefSeq" id="WP_014918016.1">
    <property type="nucleotide sequence ID" value="NZ_CP019581.1"/>
</dbReference>
<dbReference type="InterPro" id="IPR029035">
    <property type="entry name" value="DHS-like_NAD/FAD-binding_dom"/>
</dbReference>
<dbReference type="EMBL" id="CP019581">
    <property type="protein sequence ID" value="AZK91800.1"/>
    <property type="molecule type" value="Genomic_DNA"/>
</dbReference>
<dbReference type="SUPFAM" id="SSF52467">
    <property type="entry name" value="DHS-like NAD/FAD-binding domain"/>
    <property type="match status" value="1"/>
</dbReference>
<feature type="region of interest" description="Disordered" evidence="2">
    <location>
        <begin position="275"/>
        <end position="297"/>
    </location>
</feature>
<dbReference type="AlphaFoldDB" id="A0A3S8SDH9"/>
<evidence type="ECO:0000256" key="1">
    <source>
        <dbReference type="ARBA" id="ARBA00022679"/>
    </source>
</evidence>
<organism evidence="3 4">
    <name type="scientific">Lactobacillus helveticus</name>
    <name type="common">Lactobacillus suntoryeus</name>
    <dbReference type="NCBI Taxonomy" id="1587"/>
    <lineage>
        <taxon>Bacteria</taxon>
        <taxon>Bacillati</taxon>
        <taxon>Bacillota</taxon>
        <taxon>Bacilli</taxon>
        <taxon>Lactobacillales</taxon>
        <taxon>Lactobacillaceae</taxon>
        <taxon>Lactobacillus</taxon>
    </lineage>
</organism>
<evidence type="ECO:0000313" key="3">
    <source>
        <dbReference type="EMBL" id="AZK91800.1"/>
    </source>
</evidence>
<dbReference type="GO" id="GO:0016740">
    <property type="term" value="F:transferase activity"/>
    <property type="evidence" value="ECO:0007669"/>
    <property type="project" value="UniProtKB-KW"/>
</dbReference>
<reference evidence="3 4" key="1">
    <citation type="submission" date="2017-02" db="EMBL/GenBank/DDBJ databases">
        <title>Complete genome sequence of Lactobacillus helveticus.</title>
        <authorList>
            <person name="Kim J.F."/>
            <person name="Chung Y."/>
            <person name="Kwak M."/>
        </authorList>
    </citation>
    <scope>NUCLEOTIDE SEQUENCE [LARGE SCALE GENOMIC DNA]</scope>
    <source>
        <strain evidence="3 4">LH5</strain>
    </source>
</reference>
<name>A0A3S8SDH9_LACHE</name>
<accession>A0A3S8SDH9</accession>
<protein>
    <submittedName>
        <fullName evidence="3">Uncharacterized protein</fullName>
    </submittedName>
</protein>
<dbReference type="Proteomes" id="UP000267945">
    <property type="component" value="Chromosome"/>
</dbReference>
<evidence type="ECO:0000313" key="4">
    <source>
        <dbReference type="Proteomes" id="UP000267945"/>
    </source>
</evidence>
<evidence type="ECO:0000256" key="2">
    <source>
        <dbReference type="SAM" id="MobiDB-lite"/>
    </source>
</evidence>
<dbReference type="Gene3D" id="3.30.1600.10">
    <property type="entry name" value="SIR2/SIRT2 'Small Domain"/>
    <property type="match status" value="1"/>
</dbReference>
<dbReference type="InterPro" id="IPR026591">
    <property type="entry name" value="Sirtuin_cat_small_dom_sf"/>
</dbReference>
<sequence>MTKEAAQIAKKWIDESDAILVTASNGLSISEGLNLFADDAKLKEVLGNLVDKYHLSNLLTAFSYQYPDELDYWRVIARTVGYYSNNYQPSVYMQDLKKIIGDKLYFAWTSNVDHHFALAGFDNLFEIEGNWLDGVCSAHPKKHGVVNLAKQLHEFYVKDKAGTLTKADIPTCDKCGAPMNINTTANQDFQIDQKQINAFQDFIQKYEDKKLVVLELGIGPRNQMIKVPSMQLVAVDRNSRYITINKGELNILDIIADRSIGFSASIGDAFKETMTGKSHVATTQGPTKPQPKPELTPEQKAEQAKVMQQFYPDYMVDSGIRPSSFPMYLTIDQKHPSYLHTVQYGQSMMYSIGDAAIVHCFTQDGNIIRCVSVLIRAKMRFTAFTLIQVLLPLLRIATMRELAFHKLALKFQTMVMVQF</sequence>
<keyword evidence="1" id="KW-0808">Transferase</keyword>
<dbReference type="Gene3D" id="3.40.50.1220">
    <property type="entry name" value="TPP-binding domain"/>
    <property type="match status" value="1"/>
</dbReference>
<dbReference type="GeneID" id="99757703"/>